<dbReference type="PaxDb" id="4113-PGSC0003DMT400085019"/>
<evidence type="ECO:0000313" key="2">
    <source>
        <dbReference type="Proteomes" id="UP000011115"/>
    </source>
</evidence>
<dbReference type="InParanoid" id="M1D8K6"/>
<evidence type="ECO:0000313" key="1">
    <source>
        <dbReference type="EnsemblPlants" id="PGSC0003DMT400085019"/>
    </source>
</evidence>
<name>M1D8K6_SOLTU</name>
<dbReference type="AlphaFoldDB" id="M1D8K6"/>
<organism evidence="1 2">
    <name type="scientific">Solanum tuberosum</name>
    <name type="common">Potato</name>
    <dbReference type="NCBI Taxonomy" id="4113"/>
    <lineage>
        <taxon>Eukaryota</taxon>
        <taxon>Viridiplantae</taxon>
        <taxon>Streptophyta</taxon>
        <taxon>Embryophyta</taxon>
        <taxon>Tracheophyta</taxon>
        <taxon>Spermatophyta</taxon>
        <taxon>Magnoliopsida</taxon>
        <taxon>eudicotyledons</taxon>
        <taxon>Gunneridae</taxon>
        <taxon>Pentapetalae</taxon>
        <taxon>asterids</taxon>
        <taxon>lamiids</taxon>
        <taxon>Solanales</taxon>
        <taxon>Solanaceae</taxon>
        <taxon>Solanoideae</taxon>
        <taxon>Solaneae</taxon>
        <taxon>Solanum</taxon>
    </lineage>
</organism>
<dbReference type="HOGENOM" id="CLU_1889424_0_0_1"/>
<accession>M1D8K6</accession>
<protein>
    <submittedName>
        <fullName evidence="1">Uncharacterized protein</fullName>
    </submittedName>
</protein>
<sequence>MPSQNESVLRHSKAACLGAIIARSGGDENAAPLDSSLVVDTLPTEASLPTPAYGPSSTFYVVPSDSPSSSATALPPRPPATAVCRTPLTQAALLRMGKLAYYADRWDARLEASIPGMIQTALADVLTPLSAEVTD</sequence>
<dbReference type="Proteomes" id="UP000011115">
    <property type="component" value="Unassembled WGS sequence"/>
</dbReference>
<reference evidence="1" key="2">
    <citation type="submission" date="2015-06" db="UniProtKB">
        <authorList>
            <consortium name="EnsemblPlants"/>
        </authorList>
    </citation>
    <scope>IDENTIFICATION</scope>
    <source>
        <strain evidence="1">DM1-3 516 R44</strain>
    </source>
</reference>
<dbReference type="EnsemblPlants" id="PGSC0003DMT400085019">
    <property type="protein sequence ID" value="PGSC0003DMT400085019"/>
    <property type="gene ID" value="PGSC0003DMG400034590"/>
</dbReference>
<proteinExistence type="predicted"/>
<dbReference type="Gramene" id="PGSC0003DMT400085019">
    <property type="protein sequence ID" value="PGSC0003DMT400085019"/>
    <property type="gene ID" value="PGSC0003DMG400034590"/>
</dbReference>
<reference evidence="2" key="1">
    <citation type="journal article" date="2011" name="Nature">
        <title>Genome sequence and analysis of the tuber crop potato.</title>
        <authorList>
            <consortium name="The Potato Genome Sequencing Consortium"/>
        </authorList>
    </citation>
    <scope>NUCLEOTIDE SEQUENCE [LARGE SCALE GENOMIC DNA]</scope>
    <source>
        <strain evidence="2">cv. DM1-3 516 R44</strain>
    </source>
</reference>
<keyword evidence="2" id="KW-1185">Reference proteome</keyword>